<evidence type="ECO:0000256" key="4">
    <source>
        <dbReference type="ARBA" id="ARBA00022729"/>
    </source>
</evidence>
<comment type="similarity">
    <text evidence="2 9">Belongs to the glycosyl hydrolase 72 family.</text>
</comment>
<dbReference type="InterPro" id="IPR012946">
    <property type="entry name" value="X8"/>
</dbReference>
<evidence type="ECO:0000256" key="6">
    <source>
        <dbReference type="ARBA" id="ARBA00023157"/>
    </source>
</evidence>
<evidence type="ECO:0000256" key="2">
    <source>
        <dbReference type="ARBA" id="ARBA00007528"/>
    </source>
</evidence>
<dbReference type="EC" id="2.4.1.-" evidence="9"/>
<evidence type="ECO:0000256" key="1">
    <source>
        <dbReference type="ARBA" id="ARBA00004609"/>
    </source>
</evidence>
<dbReference type="PANTHER" id="PTHR31468:SF2">
    <property type="entry name" value="1,3-BETA-GLUCANOSYLTRANSFERASE GAS1"/>
    <property type="match status" value="1"/>
</dbReference>
<evidence type="ECO:0000313" key="12">
    <source>
        <dbReference type="EMBL" id="KAF2239419.1"/>
    </source>
</evidence>
<accession>A0A6A6HNJ0</accession>
<evidence type="ECO:0000256" key="7">
    <source>
        <dbReference type="ARBA" id="ARBA00023180"/>
    </source>
</evidence>
<dbReference type="InterPro" id="IPR017853">
    <property type="entry name" value="GH"/>
</dbReference>
<keyword evidence="5 9" id="KW-0472">Membrane</keyword>
<reference evidence="12" key="1">
    <citation type="journal article" date="2020" name="Stud. Mycol.">
        <title>101 Dothideomycetes genomes: a test case for predicting lifestyles and emergence of pathogens.</title>
        <authorList>
            <person name="Haridas S."/>
            <person name="Albert R."/>
            <person name="Binder M."/>
            <person name="Bloem J."/>
            <person name="Labutti K."/>
            <person name="Salamov A."/>
            <person name="Andreopoulos B."/>
            <person name="Baker S."/>
            <person name="Barry K."/>
            <person name="Bills G."/>
            <person name="Bluhm B."/>
            <person name="Cannon C."/>
            <person name="Castanera R."/>
            <person name="Culley D."/>
            <person name="Daum C."/>
            <person name="Ezra D."/>
            <person name="Gonzalez J."/>
            <person name="Henrissat B."/>
            <person name="Kuo A."/>
            <person name="Liang C."/>
            <person name="Lipzen A."/>
            <person name="Lutzoni F."/>
            <person name="Magnuson J."/>
            <person name="Mondo S."/>
            <person name="Nolan M."/>
            <person name="Ohm R."/>
            <person name="Pangilinan J."/>
            <person name="Park H.-J."/>
            <person name="Ramirez L."/>
            <person name="Alfaro M."/>
            <person name="Sun H."/>
            <person name="Tritt A."/>
            <person name="Yoshinaga Y."/>
            <person name="Zwiers L.-H."/>
            <person name="Turgeon B."/>
            <person name="Goodwin S."/>
            <person name="Spatafora J."/>
            <person name="Crous P."/>
            <person name="Grigoriev I."/>
        </authorList>
    </citation>
    <scope>NUCLEOTIDE SEQUENCE</scope>
    <source>
        <strain evidence="12">Tuck. ex Michener</strain>
    </source>
</reference>
<dbReference type="GO" id="GO:0005886">
    <property type="term" value="C:plasma membrane"/>
    <property type="evidence" value="ECO:0007669"/>
    <property type="project" value="UniProtKB-SubCell"/>
</dbReference>
<feature type="transmembrane region" description="Helical" evidence="10">
    <location>
        <begin position="525"/>
        <end position="546"/>
    </location>
</feature>
<dbReference type="OrthoDB" id="421038at2759"/>
<evidence type="ECO:0000256" key="10">
    <source>
        <dbReference type="SAM" id="Phobius"/>
    </source>
</evidence>
<feature type="domain" description="X8" evidence="11">
    <location>
        <begin position="388"/>
        <end position="483"/>
    </location>
</feature>
<dbReference type="GO" id="GO:0071970">
    <property type="term" value="P:fungal-type cell wall (1-&gt;3)-beta-D-glucan biosynthetic process"/>
    <property type="evidence" value="ECO:0007669"/>
    <property type="project" value="TreeGrafter"/>
</dbReference>
<keyword evidence="6" id="KW-1015">Disulfide bond</keyword>
<feature type="signal peptide" evidence="9">
    <location>
        <begin position="1"/>
        <end position="23"/>
    </location>
</feature>
<dbReference type="GO" id="GO:0042124">
    <property type="term" value="F:1,3-beta-glucanosyltransferase activity"/>
    <property type="evidence" value="ECO:0007669"/>
    <property type="project" value="TreeGrafter"/>
</dbReference>
<feature type="chain" id="PRO_5025706055" description="1,3-beta-glucanosyltransferase" evidence="9">
    <location>
        <begin position="24"/>
        <end position="547"/>
    </location>
</feature>
<dbReference type="EMBL" id="ML991772">
    <property type="protein sequence ID" value="KAF2239419.1"/>
    <property type="molecule type" value="Genomic_DNA"/>
</dbReference>
<dbReference type="AlphaFoldDB" id="A0A6A6HNJ0"/>
<evidence type="ECO:0000256" key="5">
    <source>
        <dbReference type="ARBA" id="ARBA00023136"/>
    </source>
</evidence>
<organism evidence="12 13">
    <name type="scientific">Viridothelium virens</name>
    <name type="common">Speckled blister lichen</name>
    <name type="synonym">Trypethelium virens</name>
    <dbReference type="NCBI Taxonomy" id="1048519"/>
    <lineage>
        <taxon>Eukaryota</taxon>
        <taxon>Fungi</taxon>
        <taxon>Dikarya</taxon>
        <taxon>Ascomycota</taxon>
        <taxon>Pezizomycotina</taxon>
        <taxon>Dothideomycetes</taxon>
        <taxon>Dothideomycetes incertae sedis</taxon>
        <taxon>Trypetheliales</taxon>
        <taxon>Trypetheliaceae</taxon>
        <taxon>Viridothelium</taxon>
    </lineage>
</organism>
<evidence type="ECO:0000313" key="13">
    <source>
        <dbReference type="Proteomes" id="UP000800092"/>
    </source>
</evidence>
<dbReference type="Pfam" id="PF07983">
    <property type="entry name" value="X8"/>
    <property type="match status" value="1"/>
</dbReference>
<gene>
    <name evidence="12" type="ORF">EV356DRAFT_438975</name>
</gene>
<keyword evidence="10" id="KW-0812">Transmembrane</keyword>
<evidence type="ECO:0000256" key="3">
    <source>
        <dbReference type="ARBA" id="ARBA00022622"/>
    </source>
</evidence>
<keyword evidence="7" id="KW-0325">Glycoprotein</keyword>
<protein>
    <recommendedName>
        <fullName evidence="9">1,3-beta-glucanosyltransferase</fullName>
        <ecNumber evidence="9">2.4.1.-</ecNumber>
    </recommendedName>
</protein>
<sequence length="547" mass="57951">MRGFGFASTVLATASFFTSSVLAQSGSVDPLVIKGSKFFYKTNGTQFFIRGVAYQQDAGGNGTVSTGGSNSYTDPLADATACARDIPYLTQLMTNVIRVYAIDPTKDHSECMSMLANAGIYVISDLSSPGQSINSDAPAWNDDLYNRYTSVVDALQNYTNVMGFFAGNEVSNAPNNTAASAFVKAAVRDIKGYIAQKKYRTIGVGYATADVSQIRVQLADYLNCGDQSTSIDFWGYNIYSWCGDSTYETSGYQARTQEFSNYSVPSFFAEYGCNTQGTRTFQEVGTLYGKDMSQVFSGGIVYMYFQETNNYGLVSVDGTSTPSKMPDFTNLQTALAKVSPSSVESNSYNPTNTALQACPTLDSNWDAPASPLPPVPNEDLCSCMQQSLSCVIKSSVSTDDYQDLFSYICGQDKNACAGINTNGTLNPDKPSYGAYAMCNSTQQLNWAINQYASSQKSNSNACDFSGSASSQQAVATPSGSCSALLQQAASGTGTVTSSPTSGGGSSSSTSSGAASAMVNVPNFNFGLLNLSIYIAFAAISGAAMILL</sequence>
<dbReference type="Proteomes" id="UP000800092">
    <property type="component" value="Unassembled WGS sequence"/>
</dbReference>
<dbReference type="Pfam" id="PF03198">
    <property type="entry name" value="Glyco_hydro_72"/>
    <property type="match status" value="1"/>
</dbReference>
<proteinExistence type="inferred from homology"/>
<dbReference type="PANTHER" id="PTHR31468">
    <property type="entry name" value="1,3-BETA-GLUCANOSYLTRANSFERASE GAS1"/>
    <property type="match status" value="1"/>
</dbReference>
<dbReference type="SUPFAM" id="SSF51445">
    <property type="entry name" value="(Trans)glycosidases"/>
    <property type="match status" value="1"/>
</dbReference>
<evidence type="ECO:0000256" key="9">
    <source>
        <dbReference type="RuleBase" id="RU361209"/>
    </source>
</evidence>
<dbReference type="InterPro" id="IPR004886">
    <property type="entry name" value="Glucanosyltransferase"/>
</dbReference>
<keyword evidence="4 9" id="KW-0732">Signal</keyword>
<keyword evidence="9" id="KW-0808">Transferase</keyword>
<comment type="function">
    <text evidence="9">Splits internally a 1,3-beta-glucan molecule and transfers the newly generated reducing end (the donor) to the non-reducing end of another 1,3-beta-glucan molecule (the acceptor) forming a 1,3-beta linkage, resulting in the elongation of 1,3-beta-glucan chains in the cell wall.</text>
</comment>
<dbReference type="Gene3D" id="1.20.58.1040">
    <property type="match status" value="1"/>
</dbReference>
<keyword evidence="8 9" id="KW-0449">Lipoprotein</keyword>
<dbReference type="SMART" id="SM00768">
    <property type="entry name" value="X8"/>
    <property type="match status" value="1"/>
</dbReference>
<comment type="subcellular location">
    <subcellularLocation>
        <location evidence="1 9">Cell membrane</location>
        <topology evidence="1 9">Lipid-anchor</topology>
        <topology evidence="1 9">GPI-anchor</topology>
    </subcellularLocation>
</comment>
<keyword evidence="13" id="KW-1185">Reference proteome</keyword>
<name>A0A6A6HNJ0_VIRVR</name>
<dbReference type="GO" id="GO:0031505">
    <property type="term" value="P:fungal-type cell wall organization"/>
    <property type="evidence" value="ECO:0007669"/>
    <property type="project" value="TreeGrafter"/>
</dbReference>
<evidence type="ECO:0000259" key="11">
    <source>
        <dbReference type="SMART" id="SM00768"/>
    </source>
</evidence>
<keyword evidence="3 9" id="KW-0336">GPI-anchor</keyword>
<dbReference type="FunFam" id="3.20.20.80:FF:000038">
    <property type="entry name" value="1,3-beta-glucanosyltransferase"/>
    <property type="match status" value="1"/>
</dbReference>
<dbReference type="Gene3D" id="3.20.20.80">
    <property type="entry name" value="Glycosidases"/>
    <property type="match status" value="1"/>
</dbReference>
<keyword evidence="10" id="KW-1133">Transmembrane helix</keyword>
<evidence type="ECO:0000256" key="8">
    <source>
        <dbReference type="ARBA" id="ARBA00023288"/>
    </source>
</evidence>
<dbReference type="GO" id="GO:0098552">
    <property type="term" value="C:side of membrane"/>
    <property type="evidence" value="ECO:0007669"/>
    <property type="project" value="UniProtKB-KW"/>
</dbReference>